<organism evidence="2 3">
    <name type="scientific">Hydnum rufescens UP504</name>
    <dbReference type="NCBI Taxonomy" id="1448309"/>
    <lineage>
        <taxon>Eukaryota</taxon>
        <taxon>Fungi</taxon>
        <taxon>Dikarya</taxon>
        <taxon>Basidiomycota</taxon>
        <taxon>Agaricomycotina</taxon>
        <taxon>Agaricomycetes</taxon>
        <taxon>Cantharellales</taxon>
        <taxon>Hydnaceae</taxon>
        <taxon>Hydnum</taxon>
    </lineage>
</organism>
<sequence>MSGDPGSTGPSAGNKRSLKELGASYLSAKGNFSGASSEIVPEHTHVPQKIRKMQKALESSEYIEAEASRGCGKGSKGRGTSSAARDNMRREDDHGCVDKHGYEDHQHGHAIKFEHGNWVPPDIESPIDNDDIGFPIDIDPQTPLGQPLFLRDDTAEIGPLSDNASQLLRNQYFHMDLDSQDIEIPISDVVDQNDDQLSISHLPDVGSVASLHDYLGTTVFTSYEDWQQSFGIDSFGEFVMDDLQFGPAFKEFLKAAFGDWHIAEAAIKNFSADVFENIWQVAQSLSIRDAQQMDGSVFWGTGGAVAMIPDIIQSAFIHCPITHDLGLIDKFLVDVMNMAKRTYQ</sequence>
<protein>
    <submittedName>
        <fullName evidence="2">Uncharacterized protein</fullName>
    </submittedName>
</protein>
<keyword evidence="3" id="KW-1185">Reference proteome</keyword>
<dbReference type="AlphaFoldDB" id="A0A9P6AFG7"/>
<feature type="region of interest" description="Disordered" evidence="1">
    <location>
        <begin position="67"/>
        <end position="92"/>
    </location>
</feature>
<gene>
    <name evidence="2" type="ORF">BS47DRAFT_1400957</name>
</gene>
<name>A0A9P6AFG7_9AGAM</name>
<evidence type="ECO:0000256" key="1">
    <source>
        <dbReference type="SAM" id="MobiDB-lite"/>
    </source>
</evidence>
<evidence type="ECO:0000313" key="3">
    <source>
        <dbReference type="Proteomes" id="UP000886523"/>
    </source>
</evidence>
<proteinExistence type="predicted"/>
<reference evidence="2" key="1">
    <citation type="journal article" date="2020" name="Nat. Commun.">
        <title>Large-scale genome sequencing of mycorrhizal fungi provides insights into the early evolution of symbiotic traits.</title>
        <authorList>
            <person name="Miyauchi S."/>
            <person name="Kiss E."/>
            <person name="Kuo A."/>
            <person name="Drula E."/>
            <person name="Kohler A."/>
            <person name="Sanchez-Garcia M."/>
            <person name="Morin E."/>
            <person name="Andreopoulos B."/>
            <person name="Barry K.W."/>
            <person name="Bonito G."/>
            <person name="Buee M."/>
            <person name="Carver A."/>
            <person name="Chen C."/>
            <person name="Cichocki N."/>
            <person name="Clum A."/>
            <person name="Culley D."/>
            <person name="Crous P.W."/>
            <person name="Fauchery L."/>
            <person name="Girlanda M."/>
            <person name="Hayes R.D."/>
            <person name="Keri Z."/>
            <person name="LaButti K."/>
            <person name="Lipzen A."/>
            <person name="Lombard V."/>
            <person name="Magnuson J."/>
            <person name="Maillard F."/>
            <person name="Murat C."/>
            <person name="Nolan M."/>
            <person name="Ohm R.A."/>
            <person name="Pangilinan J."/>
            <person name="Pereira M.F."/>
            <person name="Perotto S."/>
            <person name="Peter M."/>
            <person name="Pfister S."/>
            <person name="Riley R."/>
            <person name="Sitrit Y."/>
            <person name="Stielow J.B."/>
            <person name="Szollosi G."/>
            <person name="Zifcakova L."/>
            <person name="Stursova M."/>
            <person name="Spatafora J.W."/>
            <person name="Tedersoo L."/>
            <person name="Vaario L.M."/>
            <person name="Yamada A."/>
            <person name="Yan M."/>
            <person name="Wang P."/>
            <person name="Xu J."/>
            <person name="Bruns T."/>
            <person name="Baldrian P."/>
            <person name="Vilgalys R."/>
            <person name="Dunand C."/>
            <person name="Henrissat B."/>
            <person name="Grigoriev I.V."/>
            <person name="Hibbett D."/>
            <person name="Nagy L.G."/>
            <person name="Martin F.M."/>
        </authorList>
    </citation>
    <scope>NUCLEOTIDE SEQUENCE</scope>
    <source>
        <strain evidence="2">UP504</strain>
    </source>
</reference>
<dbReference type="Proteomes" id="UP000886523">
    <property type="component" value="Unassembled WGS sequence"/>
</dbReference>
<accession>A0A9P6AFG7</accession>
<dbReference type="EMBL" id="MU129188">
    <property type="protein sequence ID" value="KAF9504858.1"/>
    <property type="molecule type" value="Genomic_DNA"/>
</dbReference>
<comment type="caution">
    <text evidence="2">The sequence shown here is derived from an EMBL/GenBank/DDBJ whole genome shotgun (WGS) entry which is preliminary data.</text>
</comment>
<evidence type="ECO:0000313" key="2">
    <source>
        <dbReference type="EMBL" id="KAF9504858.1"/>
    </source>
</evidence>